<feature type="transmembrane region" description="Helical" evidence="1">
    <location>
        <begin position="126"/>
        <end position="152"/>
    </location>
</feature>
<evidence type="ECO:0000256" key="1">
    <source>
        <dbReference type="SAM" id="Phobius"/>
    </source>
</evidence>
<feature type="transmembrane region" description="Helical" evidence="1">
    <location>
        <begin position="93"/>
        <end position="114"/>
    </location>
</feature>
<keyword evidence="1" id="KW-1133">Transmembrane helix</keyword>
<protein>
    <submittedName>
        <fullName evidence="2">ECF transporter S component</fullName>
    </submittedName>
</protein>
<dbReference type="GO" id="GO:0022857">
    <property type="term" value="F:transmembrane transporter activity"/>
    <property type="evidence" value="ECO:0007669"/>
    <property type="project" value="InterPro"/>
</dbReference>
<evidence type="ECO:0000313" key="2">
    <source>
        <dbReference type="EMBL" id="MBC5582266.1"/>
    </source>
</evidence>
<dbReference type="InterPro" id="IPR024529">
    <property type="entry name" value="ECF_trnsprt_substrate-spec"/>
</dbReference>
<comment type="caution">
    <text evidence="2">The sequence shown here is derived from an EMBL/GenBank/DDBJ whole genome shotgun (WGS) entry which is preliminary data.</text>
</comment>
<keyword evidence="1" id="KW-0472">Membrane</keyword>
<proteinExistence type="predicted"/>
<dbReference type="Proteomes" id="UP000659630">
    <property type="component" value="Unassembled WGS sequence"/>
</dbReference>
<sequence>MKNRTNTLRMTQLALLIAIEVVMALTPLGFLMIPPIAATLMHIPVIVGGILLGPGCGAILGGVFGLTALWKASTAATSPVDMAFSPFLSGKPLASLVMCLVPRILLGIIAALLFRAFLKLFKGREGLSIGAAAVLSTICHTVMVLGCLALFFREFGMGVMSVVLSLVTVSSAAEMLIAAVVAIALCVPLRAYLKRSSRS</sequence>
<feature type="transmembrane region" description="Helical" evidence="1">
    <location>
        <begin position="45"/>
        <end position="73"/>
    </location>
</feature>
<dbReference type="Pfam" id="PF12822">
    <property type="entry name" value="ECF_trnsprt"/>
    <property type="match status" value="1"/>
</dbReference>
<evidence type="ECO:0000313" key="3">
    <source>
        <dbReference type="Proteomes" id="UP000659630"/>
    </source>
</evidence>
<reference evidence="2" key="1">
    <citation type="submission" date="2020-08" db="EMBL/GenBank/DDBJ databases">
        <title>Genome public.</title>
        <authorList>
            <person name="Liu C."/>
            <person name="Sun Q."/>
        </authorList>
    </citation>
    <scope>NUCLEOTIDE SEQUENCE</scope>
    <source>
        <strain evidence="2">BX8</strain>
    </source>
</reference>
<feature type="transmembrane region" description="Helical" evidence="1">
    <location>
        <begin position="12"/>
        <end position="33"/>
    </location>
</feature>
<dbReference type="Gene3D" id="1.10.1760.20">
    <property type="match status" value="1"/>
</dbReference>
<dbReference type="RefSeq" id="WP_186888631.1">
    <property type="nucleotide sequence ID" value="NZ_JACONZ010000005.1"/>
</dbReference>
<organism evidence="2 3">
    <name type="scientific">Anaerofilum hominis</name>
    <dbReference type="NCBI Taxonomy" id="2763016"/>
    <lineage>
        <taxon>Bacteria</taxon>
        <taxon>Bacillati</taxon>
        <taxon>Bacillota</taxon>
        <taxon>Clostridia</taxon>
        <taxon>Eubacteriales</taxon>
        <taxon>Oscillospiraceae</taxon>
        <taxon>Anaerofilum</taxon>
    </lineage>
</organism>
<dbReference type="EMBL" id="JACONZ010000005">
    <property type="protein sequence ID" value="MBC5582266.1"/>
    <property type="molecule type" value="Genomic_DNA"/>
</dbReference>
<gene>
    <name evidence="2" type="ORF">H8S23_12185</name>
</gene>
<keyword evidence="3" id="KW-1185">Reference proteome</keyword>
<accession>A0A923L1S0</accession>
<name>A0A923L1S0_9FIRM</name>
<dbReference type="AlphaFoldDB" id="A0A923L1S0"/>
<keyword evidence="1" id="KW-0812">Transmembrane</keyword>
<feature type="transmembrane region" description="Helical" evidence="1">
    <location>
        <begin position="172"/>
        <end position="193"/>
    </location>
</feature>